<dbReference type="STRING" id="572036.SAMN05661099_0542"/>
<dbReference type="RefSeq" id="WP_079701111.1">
    <property type="nucleotide sequence ID" value="NZ_FUYR01000001.1"/>
</dbReference>
<dbReference type="AlphaFoldDB" id="A0A1T5ABX4"/>
<organism evidence="1 2">
    <name type="scientific">Daejeonella lutea</name>
    <dbReference type="NCBI Taxonomy" id="572036"/>
    <lineage>
        <taxon>Bacteria</taxon>
        <taxon>Pseudomonadati</taxon>
        <taxon>Bacteroidota</taxon>
        <taxon>Sphingobacteriia</taxon>
        <taxon>Sphingobacteriales</taxon>
        <taxon>Sphingobacteriaceae</taxon>
        <taxon>Daejeonella</taxon>
    </lineage>
</organism>
<dbReference type="OrthoDB" id="847524at2"/>
<protein>
    <recommendedName>
        <fullName evidence="3">BNR repeat-like domain-containing protein</fullName>
    </recommendedName>
</protein>
<evidence type="ECO:0000313" key="1">
    <source>
        <dbReference type="EMBL" id="SKB32267.1"/>
    </source>
</evidence>
<dbReference type="InterPro" id="IPR036278">
    <property type="entry name" value="Sialidase_sf"/>
</dbReference>
<name>A0A1T5ABX4_9SPHI</name>
<dbReference type="Proteomes" id="UP000189981">
    <property type="component" value="Unassembled WGS sequence"/>
</dbReference>
<keyword evidence="2" id="KW-1185">Reference proteome</keyword>
<dbReference type="EMBL" id="FUYR01000001">
    <property type="protein sequence ID" value="SKB32267.1"/>
    <property type="molecule type" value="Genomic_DNA"/>
</dbReference>
<accession>A0A1T5ABX4</accession>
<dbReference type="SUPFAM" id="SSF50939">
    <property type="entry name" value="Sialidases"/>
    <property type="match status" value="1"/>
</dbReference>
<sequence length="342" mass="38384">MINFAIAFLMLISSGSRVYDIKGQQPNISIDTKGIVRMVYGEGERIFCMTSANNGLTFSEPVMVGQIKEMHLGHTRGPQITSSKNFTMISAIDKAGTVHSFRLNHSTKQWSKSANVNDIKGSAVEGLMALAADKEDNFYAVWLDIRMEKKNNIFFSSINGKSSAWSKNLMIYKSPEGHVCECCRPNITYSNNRLVVGFRNWLMGSRDVYYSVSINKGKSFSEPKKSGTDTWRLNACPMDGGGLSINESGIVSTAWRRNSEVYFWSEKKAEMKVGTGRDVSMAQIKNRTIIAWQDNKTVKVREVNTETTMEIGNGISPRVYVMPNGKILCVWEDDRQVKFKAI</sequence>
<evidence type="ECO:0000313" key="2">
    <source>
        <dbReference type="Proteomes" id="UP000189981"/>
    </source>
</evidence>
<evidence type="ECO:0008006" key="3">
    <source>
        <dbReference type="Google" id="ProtNLM"/>
    </source>
</evidence>
<proteinExistence type="predicted"/>
<reference evidence="2" key="1">
    <citation type="submission" date="2017-02" db="EMBL/GenBank/DDBJ databases">
        <authorList>
            <person name="Varghese N."/>
            <person name="Submissions S."/>
        </authorList>
    </citation>
    <scope>NUCLEOTIDE SEQUENCE [LARGE SCALE GENOMIC DNA]</scope>
    <source>
        <strain evidence="2">DSM 22385</strain>
    </source>
</reference>
<gene>
    <name evidence="1" type="ORF">SAMN05661099_0542</name>
</gene>